<accession>A0A2S2DPS7</accession>
<reference evidence="2 3" key="1">
    <citation type="submission" date="2018-05" db="EMBL/GenBank/DDBJ databases">
        <title>Complete genome sequence of Massilia oculi sp. nov. CCUG 43427T (=DSM 26321T), the type strain of M. oculi, and comparison with genome sequences of other Massilia strains.</title>
        <authorList>
            <person name="Zhu B."/>
        </authorList>
    </citation>
    <scope>NUCLEOTIDE SEQUENCE [LARGE SCALE GENOMIC DNA]</scope>
    <source>
        <strain evidence="2 3">CCUG 43427</strain>
    </source>
</reference>
<dbReference type="SMART" id="SM00260">
    <property type="entry name" value="CheW"/>
    <property type="match status" value="3"/>
</dbReference>
<evidence type="ECO:0000313" key="2">
    <source>
        <dbReference type="EMBL" id="AWL07069.1"/>
    </source>
</evidence>
<sequence length="529" mass="57486">MNALDDMHADARAAVAAIDAQQAAAARVLREAAGMEVVGTFFLAGQEFALPADHVREVVGMPERITPIPLSPACLEGIFTLRGAAIPLLNLGRIFDPAAPAASSGQRIAIVDVDDIQVGLVFDATGEVLRVRPEQRAGLRWSEGQQPGVVAGAITLEDGARIVQMLDAAHLVRIDNVPQVRAHASVAREAWRMRFLRQAQGRKCISFTVGALRFALAMEAIQEIMRLPPLQPSVMLGRLCKGWLNLRGAPVGVVDFGALLQCAPSACDPDDARVLVVRIGDEQLGLLVDAVDDIRPYFDSDILPIPMLGTARGAMYRGCLPNAELGDSLFLAHEALFSDAEVAEICAGHRRLYAAEAGAARAAEKKVGARRVYLAFSLDTGWAADIGQVREIVDFDGPVTRPPGMPDCVLGMMQVRQQMVCVIDLRTLYGMAPLEDRSGCRILVLEHEGERFGLVVDRVDTILSLPDSQRRPSPQLLRVNGPEDMRRDAAEVLEVPGEDGRMDGQERVLTLLDKERFLATLRQSLQQRL</sequence>
<dbReference type="InterPro" id="IPR039315">
    <property type="entry name" value="CheW"/>
</dbReference>
<dbReference type="InterPro" id="IPR002545">
    <property type="entry name" value="CheW-lke_dom"/>
</dbReference>
<feature type="domain" description="CheW-like" evidence="1">
    <location>
        <begin position="35"/>
        <end position="177"/>
    </location>
</feature>
<dbReference type="AlphaFoldDB" id="A0A2S2DPS7"/>
<evidence type="ECO:0000313" key="3">
    <source>
        <dbReference type="Proteomes" id="UP000245820"/>
    </source>
</evidence>
<feature type="domain" description="CheW-like" evidence="1">
    <location>
        <begin position="201"/>
        <end position="342"/>
    </location>
</feature>
<protein>
    <submittedName>
        <fullName evidence="2">Chemotaxis protein CheW</fullName>
    </submittedName>
</protein>
<dbReference type="EMBL" id="CP029343">
    <property type="protein sequence ID" value="AWL07069.1"/>
    <property type="molecule type" value="Genomic_DNA"/>
</dbReference>
<dbReference type="PROSITE" id="PS50851">
    <property type="entry name" value="CHEW"/>
    <property type="match status" value="3"/>
</dbReference>
<dbReference type="Proteomes" id="UP000245820">
    <property type="component" value="Chromosome"/>
</dbReference>
<gene>
    <name evidence="2" type="ORF">DIR46_23355</name>
</gene>
<proteinExistence type="predicted"/>
<dbReference type="InterPro" id="IPR036061">
    <property type="entry name" value="CheW-like_dom_sf"/>
</dbReference>
<dbReference type="GO" id="GO:0007165">
    <property type="term" value="P:signal transduction"/>
    <property type="evidence" value="ECO:0007669"/>
    <property type="project" value="InterPro"/>
</dbReference>
<dbReference type="GO" id="GO:0005829">
    <property type="term" value="C:cytosol"/>
    <property type="evidence" value="ECO:0007669"/>
    <property type="project" value="TreeGrafter"/>
</dbReference>
<dbReference type="Pfam" id="PF01584">
    <property type="entry name" value="CheW"/>
    <property type="match status" value="3"/>
</dbReference>
<dbReference type="GO" id="GO:0006935">
    <property type="term" value="P:chemotaxis"/>
    <property type="evidence" value="ECO:0007669"/>
    <property type="project" value="InterPro"/>
</dbReference>
<dbReference type="RefSeq" id="WP_109347365.1">
    <property type="nucleotide sequence ID" value="NZ_CP029343.1"/>
</dbReference>
<keyword evidence="3" id="KW-1185">Reference proteome</keyword>
<dbReference type="SUPFAM" id="SSF50341">
    <property type="entry name" value="CheW-like"/>
    <property type="match status" value="3"/>
</dbReference>
<dbReference type="CDD" id="cd00588">
    <property type="entry name" value="CheW_like"/>
    <property type="match status" value="1"/>
</dbReference>
<dbReference type="Gene3D" id="2.40.50.180">
    <property type="entry name" value="CheA-289, Domain 4"/>
    <property type="match status" value="3"/>
</dbReference>
<dbReference type="PANTHER" id="PTHR22617:SF23">
    <property type="entry name" value="CHEMOTAXIS PROTEIN CHEW"/>
    <property type="match status" value="1"/>
</dbReference>
<organism evidence="2 3">
    <name type="scientific">Massilia oculi</name>
    <dbReference type="NCBI Taxonomy" id="945844"/>
    <lineage>
        <taxon>Bacteria</taxon>
        <taxon>Pseudomonadati</taxon>
        <taxon>Pseudomonadota</taxon>
        <taxon>Betaproteobacteria</taxon>
        <taxon>Burkholderiales</taxon>
        <taxon>Oxalobacteraceae</taxon>
        <taxon>Telluria group</taxon>
        <taxon>Massilia</taxon>
    </lineage>
</organism>
<evidence type="ECO:0000259" key="1">
    <source>
        <dbReference type="PROSITE" id="PS50851"/>
    </source>
</evidence>
<dbReference type="OrthoDB" id="9790406at2"/>
<name>A0A2S2DPS7_9BURK</name>
<dbReference type="PANTHER" id="PTHR22617">
    <property type="entry name" value="CHEMOTAXIS SENSOR HISTIDINE KINASE-RELATED"/>
    <property type="match status" value="1"/>
</dbReference>
<feature type="domain" description="CheW-like" evidence="1">
    <location>
        <begin position="368"/>
        <end position="523"/>
    </location>
</feature>
<dbReference type="KEGG" id="mtim:DIR46_23355"/>
<dbReference type="Gene3D" id="2.30.30.40">
    <property type="entry name" value="SH3 Domains"/>
    <property type="match status" value="2"/>
</dbReference>